<evidence type="ECO:0000256" key="2">
    <source>
        <dbReference type="ARBA" id="ARBA00022679"/>
    </source>
</evidence>
<dbReference type="Proteomes" id="UP000003301">
    <property type="component" value="Unassembled WGS sequence"/>
</dbReference>
<feature type="domain" description="tRNA/rRNA methyltransferase SpoU type" evidence="3">
    <location>
        <begin position="20"/>
        <end position="126"/>
    </location>
</feature>
<dbReference type="InterPro" id="IPR029028">
    <property type="entry name" value="Alpha/beta_knot_MTases"/>
</dbReference>
<comment type="caution">
    <text evidence="4">The sequence shown here is derived from an EMBL/GenBank/DDBJ whole genome shotgun (WGS) entry which is preliminary data.</text>
</comment>
<keyword evidence="1 4" id="KW-0489">Methyltransferase</keyword>
<gene>
    <name evidence="4" type="ORF">FSAG_001756</name>
</gene>
<evidence type="ECO:0000259" key="3">
    <source>
        <dbReference type="Pfam" id="PF00588"/>
    </source>
</evidence>
<evidence type="ECO:0000313" key="5">
    <source>
        <dbReference type="Proteomes" id="UP000003301"/>
    </source>
</evidence>
<dbReference type="GO" id="GO:0008168">
    <property type="term" value="F:methyltransferase activity"/>
    <property type="evidence" value="ECO:0007669"/>
    <property type="project" value="UniProtKB-KW"/>
</dbReference>
<dbReference type="CDD" id="cd18095">
    <property type="entry name" value="SpoU-like_rRNA-MTase"/>
    <property type="match status" value="1"/>
</dbReference>
<dbReference type="InterPro" id="IPR029026">
    <property type="entry name" value="tRNA_m1G_MTases_N"/>
</dbReference>
<dbReference type="GO" id="GO:0032259">
    <property type="term" value="P:methylation"/>
    <property type="evidence" value="ECO:0007669"/>
    <property type="project" value="UniProtKB-KW"/>
</dbReference>
<dbReference type="RefSeq" id="WP_244266630.1">
    <property type="nucleotide sequence ID" value="NZ_KN173679.1"/>
</dbReference>
<organism evidence="4 5">
    <name type="scientific">Fusobacterium periodonticum 2_1_31</name>
    <dbReference type="NCBI Taxonomy" id="469599"/>
    <lineage>
        <taxon>Bacteria</taxon>
        <taxon>Fusobacteriati</taxon>
        <taxon>Fusobacteriota</taxon>
        <taxon>Fusobacteriia</taxon>
        <taxon>Fusobacteriales</taxon>
        <taxon>Fusobacteriaceae</taxon>
        <taxon>Fusobacterium</taxon>
    </lineage>
</organism>
<dbReference type="SUPFAM" id="SSF75217">
    <property type="entry name" value="alpha/beta knot"/>
    <property type="match status" value="1"/>
</dbReference>
<name>A0ABR4WJI1_9FUSO</name>
<evidence type="ECO:0000256" key="1">
    <source>
        <dbReference type="ARBA" id="ARBA00022603"/>
    </source>
</evidence>
<sequence>KQLLPKNPATLALVGCQSWEVQAYNEKVIRATMGSILNVNLFYLEKQEIIKLLKENNYSIIATYLDKEALPYNKIKLKEKNAVIFGNEGRGICDEFVSISDCKTVIPILSNTESLNVAVASAIILYKFREIEGLI</sequence>
<keyword evidence="5" id="KW-1185">Reference proteome</keyword>
<dbReference type="InterPro" id="IPR001537">
    <property type="entry name" value="SpoU_MeTrfase"/>
</dbReference>
<dbReference type="EMBL" id="ACDC03000032">
    <property type="protein sequence ID" value="KGE62050.1"/>
    <property type="molecule type" value="Genomic_DNA"/>
</dbReference>
<reference evidence="4" key="1">
    <citation type="submission" date="2013-05" db="EMBL/GenBank/DDBJ databases">
        <title>The Genome Sequence of Fusobacterium sp. 2_1_31.</title>
        <authorList>
            <consortium name="The Broad Institute Genomics Platform"/>
            <person name="Earl A."/>
            <person name="Ward D."/>
            <person name="Feldgarden M."/>
            <person name="Gevers D."/>
            <person name="Ambrose C."/>
            <person name="Strauss J."/>
            <person name="Allen-Vercoe E."/>
            <person name="Walker B."/>
            <person name="Young S."/>
            <person name="Zeng Q."/>
            <person name="Gargeya S."/>
            <person name="Fitzgerald M."/>
            <person name="Haas B."/>
            <person name="Abouelleil A."/>
            <person name="Allen A.W."/>
            <person name="Alvarado L."/>
            <person name="Arachchi H.M."/>
            <person name="Berlin A.M."/>
            <person name="Chapman S.B."/>
            <person name="Gainer-Dewar J."/>
            <person name="Goldberg J."/>
            <person name="Griggs A."/>
            <person name="Gujja S."/>
            <person name="Hansen M."/>
            <person name="Howarth C."/>
            <person name="Imamovic A."/>
            <person name="Ireland A."/>
            <person name="Larimer J."/>
            <person name="McCowan C."/>
            <person name="Murphy C."/>
            <person name="Pearson M."/>
            <person name="Poon T.W."/>
            <person name="Priest M."/>
            <person name="Roberts A."/>
            <person name="Saif S."/>
            <person name="Shea T."/>
            <person name="Sisk P."/>
            <person name="Sykes S."/>
            <person name="Wortman J."/>
            <person name="Nusbaum C."/>
            <person name="Birren B."/>
        </authorList>
    </citation>
    <scope>NUCLEOTIDE SEQUENCE [LARGE SCALE GENOMIC DNA]</scope>
    <source>
        <strain evidence="4">2_1_31</strain>
    </source>
</reference>
<dbReference type="Gene3D" id="3.40.1280.10">
    <property type="match status" value="1"/>
</dbReference>
<keyword evidence="2" id="KW-0808">Transferase</keyword>
<evidence type="ECO:0000313" key="4">
    <source>
        <dbReference type="EMBL" id="KGE62050.1"/>
    </source>
</evidence>
<dbReference type="PANTHER" id="PTHR43191:SF2">
    <property type="entry name" value="RRNA METHYLTRANSFERASE 3, MITOCHONDRIAL"/>
    <property type="match status" value="1"/>
</dbReference>
<feature type="non-terminal residue" evidence="4">
    <location>
        <position position="1"/>
    </location>
</feature>
<protein>
    <submittedName>
        <fullName evidence="4">TrmH family RNA methyltransferase</fullName>
    </submittedName>
</protein>
<dbReference type="Pfam" id="PF00588">
    <property type="entry name" value="SpoU_methylase"/>
    <property type="match status" value="1"/>
</dbReference>
<accession>A0ABR4WJI1</accession>
<dbReference type="PANTHER" id="PTHR43191">
    <property type="entry name" value="RRNA METHYLTRANSFERASE 3"/>
    <property type="match status" value="1"/>
</dbReference>
<proteinExistence type="predicted"/>
<dbReference type="InterPro" id="IPR051259">
    <property type="entry name" value="rRNA_Methyltransferase"/>
</dbReference>